<dbReference type="Proteomes" id="UP001162060">
    <property type="component" value="Unassembled WGS sequence"/>
</dbReference>
<evidence type="ECO:0000256" key="2">
    <source>
        <dbReference type="ARBA" id="ARBA00008267"/>
    </source>
</evidence>
<evidence type="ECO:0000259" key="9">
    <source>
        <dbReference type="PROSITE" id="PS51437"/>
    </source>
</evidence>
<keyword evidence="5" id="KW-0804">Transcription</keyword>
<evidence type="ECO:0000256" key="4">
    <source>
        <dbReference type="ARBA" id="ARBA00023159"/>
    </source>
</evidence>
<feature type="domain" description="CG-1" evidence="9">
    <location>
        <begin position="6"/>
        <end position="134"/>
    </location>
</feature>
<dbReference type="Pfam" id="PF12796">
    <property type="entry name" value="Ank_2"/>
    <property type="match status" value="1"/>
</dbReference>
<dbReference type="PANTHER" id="PTHR23335:SF1">
    <property type="entry name" value="CALMODULIN-BINDING TRANSCRIPTION ACTIVATOR, ISOFORM F"/>
    <property type="match status" value="1"/>
</dbReference>
<feature type="region of interest" description="Disordered" evidence="8">
    <location>
        <begin position="902"/>
        <end position="922"/>
    </location>
</feature>
<comment type="similarity">
    <text evidence="2">Belongs to the CAMTA family.</text>
</comment>
<dbReference type="InterPro" id="IPR013783">
    <property type="entry name" value="Ig-like_fold"/>
</dbReference>
<dbReference type="GO" id="GO:0005634">
    <property type="term" value="C:nucleus"/>
    <property type="evidence" value="ECO:0007669"/>
    <property type="project" value="UniProtKB-SubCell"/>
</dbReference>
<organism evidence="10 11">
    <name type="scientific">Peronospora matthiolae</name>
    <dbReference type="NCBI Taxonomy" id="2874970"/>
    <lineage>
        <taxon>Eukaryota</taxon>
        <taxon>Sar</taxon>
        <taxon>Stramenopiles</taxon>
        <taxon>Oomycota</taxon>
        <taxon>Peronosporomycetes</taxon>
        <taxon>Peronosporales</taxon>
        <taxon>Peronosporaceae</taxon>
        <taxon>Peronospora</taxon>
    </lineage>
</organism>
<dbReference type="GO" id="GO:0003712">
    <property type="term" value="F:transcription coregulator activity"/>
    <property type="evidence" value="ECO:0007669"/>
    <property type="project" value="TreeGrafter"/>
</dbReference>
<reference evidence="10" key="1">
    <citation type="submission" date="2024-01" db="EMBL/GenBank/DDBJ databases">
        <authorList>
            <person name="Webb A."/>
        </authorList>
    </citation>
    <scope>NUCLEOTIDE SEQUENCE</scope>
    <source>
        <strain evidence="10">Pm1</strain>
    </source>
</reference>
<dbReference type="SMART" id="SM00248">
    <property type="entry name" value="ANK"/>
    <property type="match status" value="2"/>
</dbReference>
<dbReference type="PROSITE" id="PS50088">
    <property type="entry name" value="ANK_REPEAT"/>
    <property type="match status" value="2"/>
</dbReference>
<dbReference type="AlphaFoldDB" id="A0AAV1VEV8"/>
<dbReference type="PROSITE" id="PS50297">
    <property type="entry name" value="ANK_REP_REGION"/>
    <property type="match status" value="1"/>
</dbReference>
<evidence type="ECO:0000256" key="8">
    <source>
        <dbReference type="SAM" id="MobiDB-lite"/>
    </source>
</evidence>
<dbReference type="PANTHER" id="PTHR23335">
    <property type="entry name" value="CALMODULIN-BINDING TRANSCRIPTION ACTIVATOR CAMTA"/>
    <property type="match status" value="1"/>
</dbReference>
<dbReference type="GO" id="GO:0006357">
    <property type="term" value="P:regulation of transcription by RNA polymerase II"/>
    <property type="evidence" value="ECO:0007669"/>
    <property type="project" value="TreeGrafter"/>
</dbReference>
<dbReference type="Gene3D" id="4.10.270.10">
    <property type="entry name" value="Myosin, subunit A"/>
    <property type="match status" value="1"/>
</dbReference>
<evidence type="ECO:0000256" key="3">
    <source>
        <dbReference type="ARBA" id="ARBA00023043"/>
    </source>
</evidence>
<dbReference type="SMART" id="SM01076">
    <property type="entry name" value="CG-1"/>
    <property type="match status" value="1"/>
</dbReference>
<dbReference type="EMBL" id="CAKLBY020000326">
    <property type="protein sequence ID" value="CAK7945340.1"/>
    <property type="molecule type" value="Genomic_DNA"/>
</dbReference>
<dbReference type="InterPro" id="IPR002110">
    <property type="entry name" value="Ankyrin_rpt"/>
</dbReference>
<dbReference type="InterPro" id="IPR036770">
    <property type="entry name" value="Ankyrin_rpt-contain_sf"/>
</dbReference>
<keyword evidence="4" id="KW-0010">Activator</keyword>
<gene>
    <name evidence="10" type="ORF">PM001_LOCUS30490</name>
</gene>
<dbReference type="PROSITE" id="PS50096">
    <property type="entry name" value="IQ"/>
    <property type="match status" value="2"/>
</dbReference>
<protein>
    <recommendedName>
        <fullName evidence="9">CG-1 domain-containing protein</fullName>
    </recommendedName>
</protein>
<sequence>MNQARAVFLCNEATRRWLVKDELMFLLLHYKTVTVPLLRSVQFRPPSGTLLFYNTLDVSEYKKDGWHWQKRKDKSGRVREDRAKLVINREVIVLGTYVHSAEISTFHRRIYYMRDSMKNIVLVHYLDEMNKGCVGCPVSTHVTKTRNEINRSLSVSAVSMPPSQRQYSQKLVSSDKTEGSIMNGCLGVDLGSRTTIWRTASMDSSDAISPSLKGDSMDGTNTGLCADEQTNDPNSLIALGERNSGSKGRRTFRLAEISDFSPDWDFEDGGAKVLICLAASLPKSVAHDTMNLFVQFGTKRTRAEIVSDTVLRCIVPSCTNPGSVHMYVCHWREALQQEAFQLSQQKKFTYRSYRWASPSLVDQVAKDEQAIDLSEASVSRAVHSASGMGKRSRTRAVHSSAGDECVRPLNNVLGSNRSLSTYVESDLDERQCKIRVVERLSEFHQVIQTKPVESAVGTIDSGVPDRYSGEEGIFADARGGSTLRSEQPSGRACLSSCREQISSEQVPQSSLRVGPPVSSTSFGATSTSLDDCTIEALSDKELEQLSEKLLERVVRQLVTVAYTSEELLEELNSLDEAGLSLLHYVSFYNYSQLVLLLLAHGAQINQQSTQGQTALHLAAGCGHDEVVDVLQQSGVDLQVLDFEGLTAADRADKSGHADVAAKLYRCMGDGTPIDASVVDEVYGTLMEIDGISTPYMDAGDMGLLEGIEDTEFSVGPPHVYPNSCKSPYGASLPSKTVSRMGETQEHNRKLLLGAFSTMSLHDKCALSLSISRESAGHAAWRHESIAEEDPLISSSASSSEVSAGFGLSPANMAGMDAADLADGHFVLPGTQKDSDVQSVIAEDEEGLNKLQAAMELMGPEERQLLEDEVKVLQHGVRAWLLKRNCKNMREATIQLREATQSIEQQEDTEHVPTETNKRSERERAAITVQAATRTMLARRSFLQTKHVAIKLQAATRGVLCRKNFARMKAHALASLVIQRNVREWWNKQPTASRPGVLDNKAGNAEENEDDTKAESHRAHLTHMNERCAMSCATMCNRSTIRTM</sequence>
<comment type="subcellular location">
    <subcellularLocation>
        <location evidence="1">Nucleus</location>
    </subcellularLocation>
</comment>
<dbReference type="Gene3D" id="2.60.40.10">
    <property type="entry name" value="Immunoglobulins"/>
    <property type="match status" value="1"/>
</dbReference>
<keyword evidence="6" id="KW-0539">Nucleus</keyword>
<dbReference type="InterPro" id="IPR014756">
    <property type="entry name" value="Ig_E-set"/>
</dbReference>
<dbReference type="SUPFAM" id="SSF81296">
    <property type="entry name" value="E set domains"/>
    <property type="match status" value="1"/>
</dbReference>
<evidence type="ECO:0000256" key="7">
    <source>
        <dbReference type="PROSITE-ProRule" id="PRU00023"/>
    </source>
</evidence>
<evidence type="ECO:0000256" key="1">
    <source>
        <dbReference type="ARBA" id="ARBA00004123"/>
    </source>
</evidence>
<evidence type="ECO:0000313" key="10">
    <source>
        <dbReference type="EMBL" id="CAK7945340.1"/>
    </source>
</evidence>
<evidence type="ECO:0000256" key="6">
    <source>
        <dbReference type="ARBA" id="ARBA00023242"/>
    </source>
</evidence>
<dbReference type="SUPFAM" id="SSF48403">
    <property type="entry name" value="Ankyrin repeat"/>
    <property type="match status" value="1"/>
</dbReference>
<dbReference type="GO" id="GO:0003690">
    <property type="term" value="F:double-stranded DNA binding"/>
    <property type="evidence" value="ECO:0007669"/>
    <property type="project" value="TreeGrafter"/>
</dbReference>
<keyword evidence="3 7" id="KW-0040">ANK repeat</keyword>
<dbReference type="SUPFAM" id="SSF52540">
    <property type="entry name" value="P-loop containing nucleoside triphosphate hydrolases"/>
    <property type="match status" value="1"/>
</dbReference>
<dbReference type="InterPro" id="IPR027417">
    <property type="entry name" value="P-loop_NTPase"/>
</dbReference>
<feature type="repeat" description="ANK" evidence="7">
    <location>
        <begin position="610"/>
        <end position="642"/>
    </location>
</feature>
<accession>A0AAV1VEV8</accession>
<feature type="compositionally biased region" description="Basic and acidic residues" evidence="8">
    <location>
        <begin position="907"/>
        <end position="922"/>
    </location>
</feature>
<proteinExistence type="inferred from homology"/>
<dbReference type="Gene3D" id="1.25.40.20">
    <property type="entry name" value="Ankyrin repeat-containing domain"/>
    <property type="match status" value="1"/>
</dbReference>
<dbReference type="InterPro" id="IPR000048">
    <property type="entry name" value="IQ_motif_EF-hand-BS"/>
</dbReference>
<dbReference type="Pfam" id="PF00612">
    <property type="entry name" value="IQ"/>
    <property type="match status" value="2"/>
</dbReference>
<evidence type="ECO:0000256" key="5">
    <source>
        <dbReference type="ARBA" id="ARBA00023163"/>
    </source>
</evidence>
<dbReference type="Pfam" id="PF03859">
    <property type="entry name" value="CG-1"/>
    <property type="match status" value="1"/>
</dbReference>
<dbReference type="SMART" id="SM00015">
    <property type="entry name" value="IQ"/>
    <property type="match status" value="3"/>
</dbReference>
<dbReference type="PROSITE" id="PS51437">
    <property type="entry name" value="CG_1"/>
    <property type="match status" value="1"/>
</dbReference>
<feature type="repeat" description="ANK" evidence="7">
    <location>
        <begin position="577"/>
        <end position="609"/>
    </location>
</feature>
<name>A0AAV1VEV8_9STRA</name>
<feature type="region of interest" description="Disordered" evidence="8">
    <location>
        <begin position="989"/>
        <end position="1014"/>
    </location>
</feature>
<dbReference type="InterPro" id="IPR005559">
    <property type="entry name" value="CG-1_dom"/>
</dbReference>
<evidence type="ECO:0000313" key="11">
    <source>
        <dbReference type="Proteomes" id="UP001162060"/>
    </source>
</evidence>
<comment type="caution">
    <text evidence="10">The sequence shown here is derived from an EMBL/GenBank/DDBJ whole genome shotgun (WGS) entry which is preliminary data.</text>
</comment>